<dbReference type="RefSeq" id="WP_154716861.1">
    <property type="nucleotide sequence ID" value="NZ_LT837803.1"/>
</dbReference>
<dbReference type="AlphaFoldDB" id="A0A7Z7HRE0"/>
<proteinExistence type="predicted"/>
<evidence type="ECO:0000313" key="1">
    <source>
        <dbReference type="EMBL" id="SMB27281.1"/>
    </source>
</evidence>
<gene>
    <name evidence="1" type="ORF">SDENCHOL_20346</name>
</gene>
<name>A0A7Z7HRE0_9PROT</name>
<organism evidence="1 2">
    <name type="scientific">Sterolibacterium denitrificans</name>
    <dbReference type="NCBI Taxonomy" id="157592"/>
    <lineage>
        <taxon>Bacteria</taxon>
        <taxon>Pseudomonadati</taxon>
        <taxon>Pseudomonadota</taxon>
        <taxon>Betaproteobacteria</taxon>
        <taxon>Nitrosomonadales</taxon>
        <taxon>Sterolibacteriaceae</taxon>
        <taxon>Sterolibacterium</taxon>
    </lineage>
</organism>
<dbReference type="EMBL" id="LT837803">
    <property type="protein sequence ID" value="SMB27281.1"/>
    <property type="molecule type" value="Genomic_DNA"/>
</dbReference>
<accession>A0A7Z7HRE0</accession>
<keyword evidence="2" id="KW-1185">Reference proteome</keyword>
<protein>
    <submittedName>
        <fullName evidence="1">Uncharacterized protein</fullName>
    </submittedName>
</protein>
<sequence length="65" mass="7545">MSHGRPAFKTYFLARQADLFPDLAYQAYLENRYPYLRAMREALNLDVSSKTPPGVFPANCKEFKK</sequence>
<dbReference type="Proteomes" id="UP000242886">
    <property type="component" value="Chromosome SDENCHOL"/>
</dbReference>
<evidence type="ECO:0000313" key="2">
    <source>
        <dbReference type="Proteomes" id="UP000242886"/>
    </source>
</evidence>
<reference evidence="1" key="1">
    <citation type="submission" date="2017-03" db="EMBL/GenBank/DDBJ databases">
        <authorList>
            <consortium name="AG Boll"/>
        </authorList>
    </citation>
    <scope>NUCLEOTIDE SEQUENCE [LARGE SCALE GENOMIC DNA]</scope>
    <source>
        <strain evidence="1">Chol</strain>
    </source>
</reference>